<reference evidence="2" key="1">
    <citation type="journal article" date="2022" name="bioRxiv">
        <title>Sequencing and chromosome-scale assembly of the giantPleurodeles waltlgenome.</title>
        <authorList>
            <person name="Brown T."/>
            <person name="Elewa A."/>
            <person name="Iarovenko S."/>
            <person name="Subramanian E."/>
            <person name="Araus A.J."/>
            <person name="Petzold A."/>
            <person name="Susuki M."/>
            <person name="Suzuki K.-i.T."/>
            <person name="Hayashi T."/>
            <person name="Toyoda A."/>
            <person name="Oliveira C."/>
            <person name="Osipova E."/>
            <person name="Leigh N.D."/>
            <person name="Simon A."/>
            <person name="Yun M.H."/>
        </authorList>
    </citation>
    <scope>NUCLEOTIDE SEQUENCE</scope>
    <source>
        <strain evidence="2">20211129_DDA</strain>
        <tissue evidence="2">Liver</tissue>
    </source>
</reference>
<dbReference type="InterPro" id="IPR042566">
    <property type="entry name" value="L1_C"/>
</dbReference>
<organism evidence="2 3">
    <name type="scientific">Pleurodeles waltl</name>
    <name type="common">Iberian ribbed newt</name>
    <dbReference type="NCBI Taxonomy" id="8319"/>
    <lineage>
        <taxon>Eukaryota</taxon>
        <taxon>Metazoa</taxon>
        <taxon>Chordata</taxon>
        <taxon>Craniata</taxon>
        <taxon>Vertebrata</taxon>
        <taxon>Euteleostomi</taxon>
        <taxon>Amphibia</taxon>
        <taxon>Batrachia</taxon>
        <taxon>Caudata</taxon>
        <taxon>Salamandroidea</taxon>
        <taxon>Salamandridae</taxon>
        <taxon>Pleurodelinae</taxon>
        <taxon>Pleurodeles</taxon>
    </lineage>
</organism>
<proteinExistence type="predicted"/>
<dbReference type="EMBL" id="JANPWB010000014">
    <property type="protein sequence ID" value="KAJ1100885.1"/>
    <property type="molecule type" value="Genomic_DNA"/>
</dbReference>
<dbReference type="AlphaFoldDB" id="A0AAV7MDL9"/>
<evidence type="ECO:0000313" key="3">
    <source>
        <dbReference type="Proteomes" id="UP001066276"/>
    </source>
</evidence>
<comment type="caution">
    <text evidence="2">The sequence shown here is derived from an EMBL/GenBank/DDBJ whole genome shotgun (WGS) entry which is preliminary data.</text>
</comment>
<sequence length="122" mass="14239">MAEVWVESAKVMFFPAYMIAVQKQRNNFLAVKQHLHEMGFAYSLLFPAKPGVVAADTTLFFTTPEDSWRWIESSDNCTTEPLRLELTRDDNTRRHRRGQHRMKTQTDGDLPTVPDLEQRIQE</sequence>
<feature type="region of interest" description="Disordered" evidence="1">
    <location>
        <begin position="87"/>
        <end position="122"/>
    </location>
</feature>
<keyword evidence="3" id="KW-1185">Reference proteome</keyword>
<name>A0AAV7MDL9_PLEWA</name>
<dbReference type="Proteomes" id="UP001066276">
    <property type="component" value="Chromosome 10"/>
</dbReference>
<feature type="compositionally biased region" description="Basic residues" evidence="1">
    <location>
        <begin position="93"/>
        <end position="103"/>
    </location>
</feature>
<evidence type="ECO:0000313" key="2">
    <source>
        <dbReference type="EMBL" id="KAJ1100885.1"/>
    </source>
</evidence>
<evidence type="ECO:0000256" key="1">
    <source>
        <dbReference type="SAM" id="MobiDB-lite"/>
    </source>
</evidence>
<gene>
    <name evidence="2" type="ORF">NDU88_005960</name>
</gene>
<dbReference type="Gene3D" id="3.30.250.20">
    <property type="entry name" value="L1 transposable element, C-terminal domain"/>
    <property type="match status" value="1"/>
</dbReference>
<accession>A0AAV7MDL9</accession>
<protein>
    <submittedName>
        <fullName evidence="2">Uncharacterized protein</fullName>
    </submittedName>
</protein>